<dbReference type="RefSeq" id="WP_008278164.1">
    <property type="nucleotide sequence ID" value="NZ_AAXW01000068.1"/>
</dbReference>
<feature type="transmembrane region" description="Helical" evidence="5">
    <location>
        <begin position="107"/>
        <end position="129"/>
    </location>
</feature>
<proteinExistence type="predicted"/>
<keyword evidence="8" id="KW-1185">Reference proteome</keyword>
<evidence type="ECO:0000313" key="7">
    <source>
        <dbReference type="EMBL" id="EAZ88755.1"/>
    </source>
</evidence>
<feature type="transmembrane region" description="Helical" evidence="5">
    <location>
        <begin position="368"/>
        <end position="389"/>
    </location>
</feature>
<dbReference type="Proteomes" id="UP000003781">
    <property type="component" value="Unassembled WGS sequence"/>
</dbReference>
<keyword evidence="2 5" id="KW-0812">Transmembrane</keyword>
<keyword evidence="4 5" id="KW-0472">Membrane</keyword>
<accession>A3IXQ4</accession>
<sequence length="415" mass="44660">MSILDTYDNLKPEQRRSLGFLLGIGLFFWISITTLLPTLPTYIKYLGGTRSQIGLVMGSFAIGLLCSRTLLGYLADTKSRKLVLCIGIFVAGLAPLGYLLIQSVFPLIVVRAIHGISIAAFTTAYSALVVDFAPIQKRGELIGYMSLVTPIGMSIGPALGGFLQEFSGYTALFITSASFGFLGLILVNFIEETSQIHHKKTSEAKGKIRNFQQMVRSHSLVIPALILLMIGLLFGSLITFLPLFLQETNLGLGAGLFYTVAAIGSFSSRIFAGPASDRYGRGPLITVSLLCYFVSMLLLTQATNSQQILFAGILEGIGAGTLLPMIIALISDRSSAYERGRVYSVCLGGFDMGIALAGPVVGSLGSNLSYQAIFTLNSSLALVAFFLFISQSNYNLKTSLSFALGKEKDLYAFND</sequence>
<feature type="transmembrane region" description="Helical" evidence="5">
    <location>
        <begin position="284"/>
        <end position="302"/>
    </location>
</feature>
<gene>
    <name evidence="7" type="ORF">CY0110_27919</name>
</gene>
<feature type="transmembrane region" description="Helical" evidence="5">
    <location>
        <begin position="55"/>
        <end position="75"/>
    </location>
</feature>
<dbReference type="PROSITE" id="PS50850">
    <property type="entry name" value="MFS"/>
    <property type="match status" value="1"/>
</dbReference>
<organism evidence="7 8">
    <name type="scientific">Crocosphaera chwakensis CCY0110</name>
    <dbReference type="NCBI Taxonomy" id="391612"/>
    <lineage>
        <taxon>Bacteria</taxon>
        <taxon>Bacillati</taxon>
        <taxon>Cyanobacteriota</taxon>
        <taxon>Cyanophyceae</taxon>
        <taxon>Oscillatoriophycideae</taxon>
        <taxon>Chroococcales</taxon>
        <taxon>Aphanothecaceae</taxon>
        <taxon>Crocosphaera</taxon>
        <taxon>Crocosphaera chwakensis</taxon>
    </lineage>
</organism>
<evidence type="ECO:0000256" key="3">
    <source>
        <dbReference type="ARBA" id="ARBA00022989"/>
    </source>
</evidence>
<evidence type="ECO:0000256" key="5">
    <source>
        <dbReference type="SAM" id="Phobius"/>
    </source>
</evidence>
<dbReference type="Gene3D" id="1.20.1250.20">
    <property type="entry name" value="MFS general substrate transporter like domains"/>
    <property type="match status" value="2"/>
</dbReference>
<name>A3IXQ4_9CHRO</name>
<feature type="transmembrane region" description="Helical" evidence="5">
    <location>
        <begin position="220"/>
        <end position="244"/>
    </location>
</feature>
<dbReference type="CDD" id="cd17489">
    <property type="entry name" value="MFS_YfcJ_like"/>
    <property type="match status" value="1"/>
</dbReference>
<dbReference type="InterPro" id="IPR020846">
    <property type="entry name" value="MFS_dom"/>
</dbReference>
<evidence type="ECO:0000259" key="6">
    <source>
        <dbReference type="PROSITE" id="PS50850"/>
    </source>
</evidence>
<dbReference type="InterPro" id="IPR011701">
    <property type="entry name" value="MFS"/>
</dbReference>
<feature type="transmembrane region" description="Helical" evidence="5">
    <location>
        <begin position="82"/>
        <end position="101"/>
    </location>
</feature>
<feature type="transmembrane region" description="Helical" evidence="5">
    <location>
        <begin position="250"/>
        <end position="272"/>
    </location>
</feature>
<dbReference type="PANTHER" id="PTHR23531">
    <property type="entry name" value="QUINOLENE RESISTANCE PROTEIN NORA"/>
    <property type="match status" value="1"/>
</dbReference>
<dbReference type="GO" id="GO:0022857">
    <property type="term" value="F:transmembrane transporter activity"/>
    <property type="evidence" value="ECO:0007669"/>
    <property type="project" value="InterPro"/>
</dbReference>
<feature type="transmembrane region" description="Helical" evidence="5">
    <location>
        <begin position="141"/>
        <end position="163"/>
    </location>
</feature>
<feature type="domain" description="Major facilitator superfamily (MFS) profile" evidence="6">
    <location>
        <begin position="17"/>
        <end position="393"/>
    </location>
</feature>
<reference evidence="7 8" key="1">
    <citation type="submission" date="2007-03" db="EMBL/GenBank/DDBJ databases">
        <authorList>
            <person name="Stal L."/>
            <person name="Ferriera S."/>
            <person name="Johnson J."/>
            <person name="Kravitz S."/>
            <person name="Beeson K."/>
            <person name="Sutton G."/>
            <person name="Rogers Y.-H."/>
            <person name="Friedman R."/>
            <person name="Frazier M."/>
            <person name="Venter J.C."/>
        </authorList>
    </citation>
    <scope>NUCLEOTIDE SEQUENCE [LARGE SCALE GENOMIC DNA]</scope>
    <source>
        <strain evidence="7 8">CCY0110</strain>
    </source>
</reference>
<keyword evidence="3 5" id="KW-1133">Transmembrane helix</keyword>
<evidence type="ECO:0000256" key="2">
    <source>
        <dbReference type="ARBA" id="ARBA00022692"/>
    </source>
</evidence>
<dbReference type="GO" id="GO:0005886">
    <property type="term" value="C:plasma membrane"/>
    <property type="evidence" value="ECO:0007669"/>
    <property type="project" value="UniProtKB-SubCell"/>
</dbReference>
<feature type="transmembrane region" description="Helical" evidence="5">
    <location>
        <begin position="342"/>
        <end position="362"/>
    </location>
</feature>
<dbReference type="InterPro" id="IPR036259">
    <property type="entry name" value="MFS_trans_sf"/>
</dbReference>
<dbReference type="OrthoDB" id="9814001at2"/>
<comment type="caution">
    <text evidence="7">The sequence shown here is derived from an EMBL/GenBank/DDBJ whole genome shotgun (WGS) entry which is preliminary data.</text>
</comment>
<dbReference type="PRINTS" id="PR01036">
    <property type="entry name" value="TCRTETB"/>
</dbReference>
<feature type="transmembrane region" description="Helical" evidence="5">
    <location>
        <begin position="308"/>
        <end position="330"/>
    </location>
</feature>
<feature type="transmembrane region" description="Helical" evidence="5">
    <location>
        <begin position="20"/>
        <end position="43"/>
    </location>
</feature>
<dbReference type="AlphaFoldDB" id="A3IXQ4"/>
<evidence type="ECO:0000313" key="8">
    <source>
        <dbReference type="Proteomes" id="UP000003781"/>
    </source>
</evidence>
<dbReference type="InterPro" id="IPR052714">
    <property type="entry name" value="MFS_Exporter"/>
</dbReference>
<dbReference type="Pfam" id="PF07690">
    <property type="entry name" value="MFS_1"/>
    <property type="match status" value="1"/>
</dbReference>
<feature type="transmembrane region" description="Helical" evidence="5">
    <location>
        <begin position="169"/>
        <end position="190"/>
    </location>
</feature>
<evidence type="ECO:0000256" key="1">
    <source>
        <dbReference type="ARBA" id="ARBA00004651"/>
    </source>
</evidence>
<dbReference type="eggNOG" id="COG2814">
    <property type="taxonomic scope" value="Bacteria"/>
</dbReference>
<protein>
    <submittedName>
        <fullName evidence="7">Quinolene resistance protein NorA</fullName>
    </submittedName>
</protein>
<dbReference type="SUPFAM" id="SSF103473">
    <property type="entry name" value="MFS general substrate transporter"/>
    <property type="match status" value="1"/>
</dbReference>
<dbReference type="EMBL" id="AAXW01000068">
    <property type="protein sequence ID" value="EAZ88755.1"/>
    <property type="molecule type" value="Genomic_DNA"/>
</dbReference>
<evidence type="ECO:0000256" key="4">
    <source>
        <dbReference type="ARBA" id="ARBA00023136"/>
    </source>
</evidence>
<comment type="subcellular location">
    <subcellularLocation>
        <location evidence="1">Cell membrane</location>
        <topology evidence="1">Multi-pass membrane protein</topology>
    </subcellularLocation>
</comment>
<dbReference type="PANTHER" id="PTHR23531:SF1">
    <property type="entry name" value="QUINOLENE RESISTANCE PROTEIN NORA"/>
    <property type="match status" value="1"/>
</dbReference>